<proteinExistence type="predicted"/>
<keyword evidence="1" id="KW-0812">Transmembrane</keyword>
<feature type="transmembrane region" description="Helical" evidence="1">
    <location>
        <begin position="54"/>
        <end position="77"/>
    </location>
</feature>
<keyword evidence="1" id="KW-0472">Membrane</keyword>
<gene>
    <name evidence="2" type="ORF">VFH_II194800</name>
</gene>
<dbReference type="AlphaFoldDB" id="A0AAV0ZPK8"/>
<dbReference type="Proteomes" id="UP001157006">
    <property type="component" value="Chromosome 2"/>
</dbReference>
<keyword evidence="1" id="KW-1133">Transmembrane helix</keyword>
<reference evidence="2 3" key="1">
    <citation type="submission" date="2023-01" db="EMBL/GenBank/DDBJ databases">
        <authorList>
            <person name="Kreplak J."/>
        </authorList>
    </citation>
    <scope>NUCLEOTIDE SEQUENCE [LARGE SCALE GENOMIC DNA]</scope>
</reference>
<dbReference type="EMBL" id="OX451737">
    <property type="protein sequence ID" value="CAI8599866.1"/>
    <property type="molecule type" value="Genomic_DNA"/>
</dbReference>
<organism evidence="2 3">
    <name type="scientific">Vicia faba</name>
    <name type="common">Broad bean</name>
    <name type="synonym">Faba vulgaris</name>
    <dbReference type="NCBI Taxonomy" id="3906"/>
    <lineage>
        <taxon>Eukaryota</taxon>
        <taxon>Viridiplantae</taxon>
        <taxon>Streptophyta</taxon>
        <taxon>Embryophyta</taxon>
        <taxon>Tracheophyta</taxon>
        <taxon>Spermatophyta</taxon>
        <taxon>Magnoliopsida</taxon>
        <taxon>eudicotyledons</taxon>
        <taxon>Gunneridae</taxon>
        <taxon>Pentapetalae</taxon>
        <taxon>rosids</taxon>
        <taxon>fabids</taxon>
        <taxon>Fabales</taxon>
        <taxon>Fabaceae</taxon>
        <taxon>Papilionoideae</taxon>
        <taxon>50 kb inversion clade</taxon>
        <taxon>NPAAA clade</taxon>
        <taxon>Hologalegina</taxon>
        <taxon>IRL clade</taxon>
        <taxon>Fabeae</taxon>
        <taxon>Vicia</taxon>
    </lineage>
</organism>
<evidence type="ECO:0000256" key="1">
    <source>
        <dbReference type="SAM" id="Phobius"/>
    </source>
</evidence>
<name>A0AAV0ZPK8_VICFA</name>
<accession>A0AAV0ZPK8</accession>
<keyword evidence="3" id="KW-1185">Reference proteome</keyword>
<evidence type="ECO:0000313" key="2">
    <source>
        <dbReference type="EMBL" id="CAI8599866.1"/>
    </source>
</evidence>
<evidence type="ECO:0000313" key="3">
    <source>
        <dbReference type="Proteomes" id="UP001157006"/>
    </source>
</evidence>
<protein>
    <submittedName>
        <fullName evidence="2">Uncharacterized protein</fullName>
    </submittedName>
</protein>
<sequence length="106" mass="11997">MEGTLFLAFTLHHQARVNKSCLLGNESEEMHPTNKPAWADSHFPHSVPLPFQLVIIYIHSPILTLSTTLISITPFLIHMACKLGVLTINLENWKEWIQNLLPCLAV</sequence>